<proteinExistence type="predicted"/>
<comment type="caution">
    <text evidence="1">The sequence shown here is derived from an EMBL/GenBank/DDBJ whole genome shotgun (WGS) entry which is preliminary data.</text>
</comment>
<name>A0A2A4MMQ1_9GAMM</name>
<evidence type="ECO:0000313" key="1">
    <source>
        <dbReference type="EMBL" id="PCH61385.1"/>
    </source>
</evidence>
<dbReference type="Proteomes" id="UP000218172">
    <property type="component" value="Unassembled WGS sequence"/>
</dbReference>
<dbReference type="EMBL" id="NVQR01000068">
    <property type="protein sequence ID" value="PCH61385.1"/>
    <property type="molecule type" value="Genomic_DNA"/>
</dbReference>
<dbReference type="InterPro" id="IPR025294">
    <property type="entry name" value="DUF4156"/>
</dbReference>
<dbReference type="Pfam" id="PF13698">
    <property type="entry name" value="DUF4156"/>
    <property type="match status" value="1"/>
</dbReference>
<dbReference type="AlphaFoldDB" id="A0A2A4MMQ1"/>
<accession>A0A2A4MMQ1</accession>
<gene>
    <name evidence="1" type="ORF">COC19_04845</name>
</gene>
<evidence type="ECO:0000313" key="2">
    <source>
        <dbReference type="Proteomes" id="UP000218172"/>
    </source>
</evidence>
<sequence>MIRSLIFSLITLSLLGCNWVQLTNAGQGVRLATPSEVGNCTLLGNANSKTLSKLVVIPRGGSKQQAELLTLARNEAGDMGGNVVVPESLIEQGSQTFNIYRCP</sequence>
<organism evidence="1 2">
    <name type="scientific">SAR86 cluster bacterium</name>
    <dbReference type="NCBI Taxonomy" id="2030880"/>
    <lineage>
        <taxon>Bacteria</taxon>
        <taxon>Pseudomonadati</taxon>
        <taxon>Pseudomonadota</taxon>
        <taxon>Gammaproteobacteria</taxon>
        <taxon>SAR86 cluster</taxon>
    </lineage>
</organism>
<reference evidence="2" key="1">
    <citation type="submission" date="2017-08" db="EMBL/GenBank/DDBJ databases">
        <title>A dynamic microbial community with high functional redundancy inhabits the cold, oxic subseafloor aquifer.</title>
        <authorList>
            <person name="Tully B.J."/>
            <person name="Wheat C.G."/>
            <person name="Glazer B.T."/>
            <person name="Huber J.A."/>
        </authorList>
    </citation>
    <scope>NUCLEOTIDE SEQUENCE [LARGE SCALE GENOMIC DNA]</scope>
</reference>
<evidence type="ECO:0008006" key="3">
    <source>
        <dbReference type="Google" id="ProtNLM"/>
    </source>
</evidence>
<protein>
    <recommendedName>
        <fullName evidence="3">DUF4156 domain-containing protein</fullName>
    </recommendedName>
</protein>
<dbReference type="PROSITE" id="PS51257">
    <property type="entry name" value="PROKAR_LIPOPROTEIN"/>
    <property type="match status" value="1"/>
</dbReference>